<dbReference type="Proteomes" id="UP001595878">
    <property type="component" value="Unassembled WGS sequence"/>
</dbReference>
<name>A0ABV9L7T0_9FLAO</name>
<dbReference type="GO" id="GO:0016757">
    <property type="term" value="F:glycosyltransferase activity"/>
    <property type="evidence" value="ECO:0007669"/>
    <property type="project" value="UniProtKB-KW"/>
</dbReference>
<keyword evidence="1" id="KW-0472">Membrane</keyword>
<comment type="caution">
    <text evidence="2">The sequence shown here is derived from an EMBL/GenBank/DDBJ whole genome shotgun (WGS) entry which is preliminary data.</text>
</comment>
<keyword evidence="3" id="KW-1185">Reference proteome</keyword>
<dbReference type="InterPro" id="IPR045922">
    <property type="entry name" value="DUF6341"/>
</dbReference>
<proteinExistence type="predicted"/>
<evidence type="ECO:0000313" key="3">
    <source>
        <dbReference type="Proteomes" id="UP001595878"/>
    </source>
</evidence>
<evidence type="ECO:0000256" key="1">
    <source>
        <dbReference type="SAM" id="Phobius"/>
    </source>
</evidence>
<evidence type="ECO:0000313" key="2">
    <source>
        <dbReference type="EMBL" id="MFC4689175.1"/>
    </source>
</evidence>
<accession>A0ABV9L7T0</accession>
<dbReference type="Pfam" id="PF19868">
    <property type="entry name" value="DUF6341"/>
    <property type="match status" value="1"/>
</dbReference>
<keyword evidence="2" id="KW-0328">Glycosyltransferase</keyword>
<keyword evidence="1" id="KW-1133">Transmembrane helix</keyword>
<reference evidence="3" key="1">
    <citation type="journal article" date="2019" name="Int. J. Syst. Evol. Microbiol.">
        <title>The Global Catalogue of Microorganisms (GCM) 10K type strain sequencing project: providing services to taxonomists for standard genome sequencing and annotation.</title>
        <authorList>
            <consortium name="The Broad Institute Genomics Platform"/>
            <consortium name="The Broad Institute Genome Sequencing Center for Infectious Disease"/>
            <person name="Wu L."/>
            <person name="Ma J."/>
        </authorList>
    </citation>
    <scope>NUCLEOTIDE SEQUENCE [LARGE SCALE GENOMIC DNA]</scope>
    <source>
        <strain evidence="3">CGMCC 4.7427</strain>
    </source>
</reference>
<feature type="transmembrane region" description="Helical" evidence="1">
    <location>
        <begin position="38"/>
        <end position="56"/>
    </location>
</feature>
<keyword evidence="1" id="KW-0812">Transmembrane</keyword>
<organism evidence="2 3">
    <name type="scientific">Dokdonia genika</name>
    <dbReference type="NCBI Taxonomy" id="308113"/>
    <lineage>
        <taxon>Bacteria</taxon>
        <taxon>Pseudomonadati</taxon>
        <taxon>Bacteroidota</taxon>
        <taxon>Flavobacteriia</taxon>
        <taxon>Flavobacteriales</taxon>
        <taxon>Flavobacteriaceae</taxon>
        <taxon>Dokdonia</taxon>
    </lineage>
</organism>
<dbReference type="RefSeq" id="WP_375252092.1">
    <property type="nucleotide sequence ID" value="NZ_JBHSHB010000007.1"/>
</dbReference>
<keyword evidence="2" id="KW-0808">Transferase</keyword>
<sequence>MSLRGFFEGVQEFAEATLFAPFNALAELELSNWWLANGVNWIFMLICAAAIVYWIMEIKKYDANDTEYREAKAHGFLGKNSELESNI</sequence>
<protein>
    <submittedName>
        <fullName evidence="2">Uracil phosphoribosyltransferase</fullName>
    </submittedName>
</protein>
<dbReference type="EMBL" id="JBHSHB010000007">
    <property type="protein sequence ID" value="MFC4689175.1"/>
    <property type="molecule type" value="Genomic_DNA"/>
</dbReference>
<gene>
    <name evidence="2" type="ORF">ACFO5T_01910</name>
</gene>